<protein>
    <submittedName>
        <fullName evidence="2">DUF4271 domain-containing protein</fullName>
    </submittedName>
</protein>
<dbReference type="InterPro" id="IPR025367">
    <property type="entry name" value="DUF4271"/>
</dbReference>
<feature type="non-terminal residue" evidence="2">
    <location>
        <position position="198"/>
    </location>
</feature>
<evidence type="ECO:0000256" key="1">
    <source>
        <dbReference type="SAM" id="Phobius"/>
    </source>
</evidence>
<dbReference type="Pfam" id="PF14093">
    <property type="entry name" value="DUF4271"/>
    <property type="match status" value="1"/>
</dbReference>
<sequence length="198" mass="23027">MIETARVQGEGSLLFFAFLVGFAFVVLLEYLYPEFFRRDTRRLFYFSADTSAQRNTRAYAAYQILSAFLFGFAFALFLSFCLEKMYFGGGFSWLRWGAVFGFLLVFLGGRYLIDRFLAWLFGADALEQVLEEKRTAFQLSFAVYGLILFFLGGYSGFFPEGFEKNTLLGVFILYFVGYVAVMAEYLARRAEYFFYFIF</sequence>
<proteinExistence type="predicted"/>
<accession>A0A9D1HAD4</accession>
<keyword evidence="1" id="KW-1133">Transmembrane helix</keyword>
<dbReference type="Proteomes" id="UP000824161">
    <property type="component" value="Unassembled WGS sequence"/>
</dbReference>
<reference evidence="2" key="1">
    <citation type="submission" date="2020-10" db="EMBL/GenBank/DDBJ databases">
        <authorList>
            <person name="Gilroy R."/>
        </authorList>
    </citation>
    <scope>NUCLEOTIDE SEQUENCE</scope>
    <source>
        <strain evidence="2">1383</strain>
    </source>
</reference>
<evidence type="ECO:0000313" key="3">
    <source>
        <dbReference type="Proteomes" id="UP000824161"/>
    </source>
</evidence>
<feature type="transmembrane region" description="Helical" evidence="1">
    <location>
        <begin position="93"/>
        <end position="113"/>
    </location>
</feature>
<dbReference type="EMBL" id="DVLY01000022">
    <property type="protein sequence ID" value="HIT97402.1"/>
    <property type="molecule type" value="Genomic_DNA"/>
</dbReference>
<keyword evidence="1" id="KW-0812">Transmembrane</keyword>
<keyword evidence="1" id="KW-0472">Membrane</keyword>
<comment type="caution">
    <text evidence="2">The sequence shown here is derived from an EMBL/GenBank/DDBJ whole genome shotgun (WGS) entry which is preliminary data.</text>
</comment>
<evidence type="ECO:0000313" key="2">
    <source>
        <dbReference type="EMBL" id="HIT97402.1"/>
    </source>
</evidence>
<reference evidence="2" key="2">
    <citation type="journal article" date="2021" name="PeerJ">
        <title>Extensive microbial diversity within the chicken gut microbiome revealed by metagenomics and culture.</title>
        <authorList>
            <person name="Gilroy R."/>
            <person name="Ravi A."/>
            <person name="Getino M."/>
            <person name="Pursley I."/>
            <person name="Horton D.L."/>
            <person name="Alikhan N.F."/>
            <person name="Baker D."/>
            <person name="Gharbi K."/>
            <person name="Hall N."/>
            <person name="Watson M."/>
            <person name="Adriaenssens E.M."/>
            <person name="Foster-Nyarko E."/>
            <person name="Jarju S."/>
            <person name="Secka A."/>
            <person name="Antonio M."/>
            <person name="Oren A."/>
            <person name="Chaudhuri R.R."/>
            <person name="La Ragione R."/>
            <person name="Hildebrand F."/>
            <person name="Pallen M.J."/>
        </authorList>
    </citation>
    <scope>NUCLEOTIDE SEQUENCE</scope>
    <source>
        <strain evidence="2">1383</strain>
    </source>
</reference>
<name>A0A9D1HAD4_9FLAO</name>
<feature type="transmembrane region" description="Helical" evidence="1">
    <location>
        <begin position="64"/>
        <end position="87"/>
    </location>
</feature>
<organism evidence="2 3">
    <name type="scientific">Candidatus Merdimorpha stercoravium</name>
    <dbReference type="NCBI Taxonomy" id="2840863"/>
    <lineage>
        <taxon>Bacteria</taxon>
        <taxon>Pseudomonadati</taxon>
        <taxon>Bacteroidota</taxon>
        <taxon>Flavobacteriia</taxon>
        <taxon>Flavobacteriales</taxon>
        <taxon>Candidatus Merdimorpha</taxon>
    </lineage>
</organism>
<gene>
    <name evidence="2" type="ORF">IAC44_01035</name>
</gene>
<dbReference type="AlphaFoldDB" id="A0A9D1HAD4"/>
<feature type="transmembrane region" description="Helical" evidence="1">
    <location>
        <begin position="12"/>
        <end position="32"/>
    </location>
</feature>
<feature type="transmembrane region" description="Helical" evidence="1">
    <location>
        <begin position="134"/>
        <end position="154"/>
    </location>
</feature>
<feature type="transmembrane region" description="Helical" evidence="1">
    <location>
        <begin position="166"/>
        <end position="187"/>
    </location>
</feature>